<comment type="caution">
    <text evidence="1">The sequence shown here is derived from an EMBL/GenBank/DDBJ whole genome shotgun (WGS) entry which is preliminary data.</text>
</comment>
<gene>
    <name evidence="1" type="ORF">Salat_1707800</name>
</gene>
<proteinExistence type="predicted"/>
<keyword evidence="2" id="KW-1185">Reference proteome</keyword>
<dbReference type="AlphaFoldDB" id="A0AAE1Y7I9"/>
<evidence type="ECO:0000313" key="1">
    <source>
        <dbReference type="EMBL" id="KAK4425139.1"/>
    </source>
</evidence>
<name>A0AAE1Y7I9_9LAMI</name>
<accession>A0AAE1Y7I9</accession>
<reference evidence="1" key="1">
    <citation type="submission" date="2020-06" db="EMBL/GenBank/DDBJ databases">
        <authorList>
            <person name="Li T."/>
            <person name="Hu X."/>
            <person name="Zhang T."/>
            <person name="Song X."/>
            <person name="Zhang H."/>
            <person name="Dai N."/>
            <person name="Sheng W."/>
            <person name="Hou X."/>
            <person name="Wei L."/>
        </authorList>
    </citation>
    <scope>NUCLEOTIDE SEQUENCE</scope>
    <source>
        <strain evidence="1">3651</strain>
        <tissue evidence="1">Leaf</tissue>
    </source>
</reference>
<protein>
    <submittedName>
        <fullName evidence="1">Uncharacterized protein</fullName>
    </submittedName>
</protein>
<dbReference type="EMBL" id="JACGWO010000006">
    <property type="protein sequence ID" value="KAK4425139.1"/>
    <property type="molecule type" value="Genomic_DNA"/>
</dbReference>
<evidence type="ECO:0000313" key="2">
    <source>
        <dbReference type="Proteomes" id="UP001293254"/>
    </source>
</evidence>
<sequence>MRHQPSKVFPGACIFSNFLLSLKTLFDETCLPASTLFPLLDTCEIMALFIFLKSFLATIPAIQLKSPYRLAFGLQQSAVPSSGVRLQHHHQQACEIHGAPESAALRLEMLHKCTSYQQRPETWPALSS</sequence>
<reference evidence="1" key="2">
    <citation type="journal article" date="2024" name="Plant">
        <title>Genomic evolution and insights into agronomic trait innovations of Sesamum species.</title>
        <authorList>
            <person name="Miao H."/>
            <person name="Wang L."/>
            <person name="Qu L."/>
            <person name="Liu H."/>
            <person name="Sun Y."/>
            <person name="Le M."/>
            <person name="Wang Q."/>
            <person name="Wei S."/>
            <person name="Zheng Y."/>
            <person name="Lin W."/>
            <person name="Duan Y."/>
            <person name="Cao H."/>
            <person name="Xiong S."/>
            <person name="Wang X."/>
            <person name="Wei L."/>
            <person name="Li C."/>
            <person name="Ma Q."/>
            <person name="Ju M."/>
            <person name="Zhao R."/>
            <person name="Li G."/>
            <person name="Mu C."/>
            <person name="Tian Q."/>
            <person name="Mei H."/>
            <person name="Zhang T."/>
            <person name="Gao T."/>
            <person name="Zhang H."/>
        </authorList>
    </citation>
    <scope>NUCLEOTIDE SEQUENCE</scope>
    <source>
        <strain evidence="1">3651</strain>
    </source>
</reference>
<organism evidence="1 2">
    <name type="scientific">Sesamum alatum</name>
    <dbReference type="NCBI Taxonomy" id="300844"/>
    <lineage>
        <taxon>Eukaryota</taxon>
        <taxon>Viridiplantae</taxon>
        <taxon>Streptophyta</taxon>
        <taxon>Embryophyta</taxon>
        <taxon>Tracheophyta</taxon>
        <taxon>Spermatophyta</taxon>
        <taxon>Magnoliopsida</taxon>
        <taxon>eudicotyledons</taxon>
        <taxon>Gunneridae</taxon>
        <taxon>Pentapetalae</taxon>
        <taxon>asterids</taxon>
        <taxon>lamiids</taxon>
        <taxon>Lamiales</taxon>
        <taxon>Pedaliaceae</taxon>
        <taxon>Sesamum</taxon>
    </lineage>
</organism>
<dbReference type="Proteomes" id="UP001293254">
    <property type="component" value="Unassembled WGS sequence"/>
</dbReference>